<reference evidence="1" key="1">
    <citation type="submission" date="2021-01" db="EMBL/GenBank/DDBJ databases">
        <authorList>
            <person name="Kaushik A."/>
        </authorList>
    </citation>
    <scope>NUCLEOTIDE SEQUENCE</scope>
    <source>
        <strain evidence="1">AG1-1C</strain>
    </source>
</reference>
<organism evidence="1 2">
    <name type="scientific">Rhizoctonia solani</name>
    <dbReference type="NCBI Taxonomy" id="456999"/>
    <lineage>
        <taxon>Eukaryota</taxon>
        <taxon>Fungi</taxon>
        <taxon>Dikarya</taxon>
        <taxon>Basidiomycota</taxon>
        <taxon>Agaricomycotina</taxon>
        <taxon>Agaricomycetes</taxon>
        <taxon>Cantharellales</taxon>
        <taxon>Ceratobasidiaceae</taxon>
        <taxon>Rhizoctonia</taxon>
    </lineage>
</organism>
<gene>
    <name evidence="1" type="ORF">RDB_LOCUS135038</name>
</gene>
<protein>
    <submittedName>
        <fullName evidence="1">Uncharacterized protein</fullName>
    </submittedName>
</protein>
<evidence type="ECO:0000313" key="1">
    <source>
        <dbReference type="EMBL" id="CAE6444106.1"/>
    </source>
</evidence>
<dbReference type="EMBL" id="CAJMWS010000436">
    <property type="protein sequence ID" value="CAE6444106.1"/>
    <property type="molecule type" value="Genomic_DNA"/>
</dbReference>
<proteinExistence type="predicted"/>
<comment type="caution">
    <text evidence="1">The sequence shown here is derived from an EMBL/GenBank/DDBJ whole genome shotgun (WGS) entry which is preliminary data.</text>
</comment>
<accession>A0A8H3AZH8</accession>
<evidence type="ECO:0000313" key="2">
    <source>
        <dbReference type="Proteomes" id="UP000663846"/>
    </source>
</evidence>
<dbReference type="AlphaFoldDB" id="A0A8H3AZH8"/>
<sequence>MVPSDPPNSAPLQTGSLKSANAHDVCSQGKWFCVENGTKIHHLYFASTSLAPPLPPEIHAIIIDYVATYEDEPKWLVAKPIIRDTLRALCMVNKYFEFLAVRHLYSRVHITTQSQLSSFRKAIAYFGRPTALAGYVRTFSISCTAHIASYQFSDDLLTVLHALHLNLERLLLDVRRRQYFRPSRLPNGQDTGPVILCGGISKLVTPTSIFNIPWPKLIEASISEGLDQYVRLTHLPQAFDNVKRLALGYTMLTEHTVRILTTLPRLEELVLVNSSIRWSDFKQTIPPEPIASLLNNSPHLRRLVWMMAPRPRWDMENSWDGQVTFDDAEHLSSVPGVEVVYWPEIQCDEEMLLEGLAGPRFLGESAKYGSLWERID</sequence>
<dbReference type="Proteomes" id="UP000663846">
    <property type="component" value="Unassembled WGS sequence"/>
</dbReference>
<name>A0A8H3AZH8_9AGAM</name>